<protein>
    <submittedName>
        <fullName evidence="2">Uncharacterized protein</fullName>
    </submittedName>
</protein>
<keyword evidence="3" id="KW-1185">Reference proteome</keyword>
<dbReference type="AlphaFoldDB" id="A0AA88GIJ7"/>
<evidence type="ECO:0000313" key="2">
    <source>
        <dbReference type="EMBL" id="KAG2381631.1"/>
    </source>
</evidence>
<feature type="region of interest" description="Disordered" evidence="1">
    <location>
        <begin position="190"/>
        <end position="213"/>
    </location>
</feature>
<feature type="compositionally biased region" description="Low complexity" evidence="1">
    <location>
        <begin position="199"/>
        <end position="213"/>
    </location>
</feature>
<dbReference type="Proteomes" id="UP000816034">
    <property type="component" value="Unassembled WGS sequence"/>
</dbReference>
<sequence>MFSSSRILRLSFAARKNTSLFSSSSCLKSCSVATPKASSFSSIYPTSKRFFSTNNNINREQQTGDSSEVKGIITPDLFTKNRNELKQLFTSELEKIVTKITQEDGYVPHDIYNFALGEHNLRFKVFKAAMARFGREIPNTDLPKILKVRDLVEWFIVRVDKERPPQTYEVPENVKLFIDKHQGKKLRDLNEKNAFTVAEPQQTTSEPQQTQQQ</sequence>
<proteinExistence type="predicted"/>
<accession>A0AA88GIJ7</accession>
<dbReference type="RefSeq" id="XP_044547311.1">
    <property type="nucleotide sequence ID" value="XM_044695830.1"/>
</dbReference>
<dbReference type="GeneID" id="68098470"/>
<comment type="caution">
    <text evidence="2">The sequence shown here is derived from an EMBL/GenBank/DDBJ whole genome shotgun (WGS) entry which is preliminary data.</text>
</comment>
<name>A0AA88GIJ7_NAELO</name>
<organism evidence="2 3">
    <name type="scientific">Naegleria lovaniensis</name>
    <name type="common">Amoeba</name>
    <dbReference type="NCBI Taxonomy" id="51637"/>
    <lineage>
        <taxon>Eukaryota</taxon>
        <taxon>Discoba</taxon>
        <taxon>Heterolobosea</taxon>
        <taxon>Tetramitia</taxon>
        <taxon>Eutetramitia</taxon>
        <taxon>Vahlkampfiidae</taxon>
        <taxon>Naegleria</taxon>
    </lineage>
</organism>
<gene>
    <name evidence="2" type="ORF">C9374_006015</name>
</gene>
<reference evidence="2 3" key="1">
    <citation type="journal article" date="2018" name="BMC Genomics">
        <title>The genome of Naegleria lovaniensis, the basis for a comparative approach to unravel pathogenicity factors of the human pathogenic amoeba N. fowleri.</title>
        <authorList>
            <person name="Liechti N."/>
            <person name="Schurch N."/>
            <person name="Bruggmann R."/>
            <person name="Wittwer M."/>
        </authorList>
    </citation>
    <scope>NUCLEOTIDE SEQUENCE [LARGE SCALE GENOMIC DNA]</scope>
    <source>
        <strain evidence="2 3">ATCC 30569</strain>
    </source>
</reference>
<evidence type="ECO:0000313" key="3">
    <source>
        <dbReference type="Proteomes" id="UP000816034"/>
    </source>
</evidence>
<dbReference type="EMBL" id="PYSW02000026">
    <property type="protein sequence ID" value="KAG2381631.1"/>
    <property type="molecule type" value="Genomic_DNA"/>
</dbReference>
<evidence type="ECO:0000256" key="1">
    <source>
        <dbReference type="SAM" id="MobiDB-lite"/>
    </source>
</evidence>